<feature type="chain" id="PRO_5022875450" evidence="2">
    <location>
        <begin position="23"/>
        <end position="168"/>
    </location>
</feature>
<feature type="compositionally biased region" description="Pro residues" evidence="1">
    <location>
        <begin position="155"/>
        <end position="168"/>
    </location>
</feature>
<sequence length="168" mass="18681">MICTKIFIALAVTFMLVEQGDGQQVGDSKKKKGIFHHFNLNNVEKLAKLSSLPERIVIKGAFRGAKELRDLLRGHRKNTVPPQLLQQGYGQYVDNSGKKKGISRHFAPKNGKKVSRYVTHPGSTTVKVIKGIIRQGKKLCHRRPKNTAPPQLSYPIPPGGPNYIPPPQ</sequence>
<protein>
    <submittedName>
        <fullName evidence="3">Uncharacterized protein</fullName>
    </submittedName>
</protein>
<dbReference type="AlphaFoldDB" id="A0A5E4LYG5"/>
<gene>
    <name evidence="3" type="ORF">CINCED_3A004480</name>
</gene>
<keyword evidence="4" id="KW-1185">Reference proteome</keyword>
<evidence type="ECO:0000313" key="4">
    <source>
        <dbReference type="Proteomes" id="UP000325440"/>
    </source>
</evidence>
<proteinExistence type="predicted"/>
<dbReference type="Proteomes" id="UP000325440">
    <property type="component" value="Unassembled WGS sequence"/>
</dbReference>
<feature type="region of interest" description="Disordered" evidence="1">
    <location>
        <begin position="138"/>
        <end position="168"/>
    </location>
</feature>
<dbReference type="EMBL" id="CABPRJ010000001">
    <property type="protein sequence ID" value="VVC24236.1"/>
    <property type="molecule type" value="Genomic_DNA"/>
</dbReference>
<evidence type="ECO:0000313" key="3">
    <source>
        <dbReference type="EMBL" id="VVC24236.1"/>
    </source>
</evidence>
<evidence type="ECO:0000256" key="1">
    <source>
        <dbReference type="SAM" id="MobiDB-lite"/>
    </source>
</evidence>
<feature type="signal peptide" evidence="2">
    <location>
        <begin position="1"/>
        <end position="22"/>
    </location>
</feature>
<evidence type="ECO:0000256" key="2">
    <source>
        <dbReference type="SAM" id="SignalP"/>
    </source>
</evidence>
<reference evidence="3 4" key="1">
    <citation type="submission" date="2019-08" db="EMBL/GenBank/DDBJ databases">
        <authorList>
            <person name="Alioto T."/>
            <person name="Alioto T."/>
            <person name="Gomez Garrido J."/>
        </authorList>
    </citation>
    <scope>NUCLEOTIDE SEQUENCE [LARGE SCALE GENOMIC DNA]</scope>
</reference>
<organism evidence="3 4">
    <name type="scientific">Cinara cedri</name>
    <dbReference type="NCBI Taxonomy" id="506608"/>
    <lineage>
        <taxon>Eukaryota</taxon>
        <taxon>Metazoa</taxon>
        <taxon>Ecdysozoa</taxon>
        <taxon>Arthropoda</taxon>
        <taxon>Hexapoda</taxon>
        <taxon>Insecta</taxon>
        <taxon>Pterygota</taxon>
        <taxon>Neoptera</taxon>
        <taxon>Paraneoptera</taxon>
        <taxon>Hemiptera</taxon>
        <taxon>Sternorrhyncha</taxon>
        <taxon>Aphidomorpha</taxon>
        <taxon>Aphidoidea</taxon>
        <taxon>Aphididae</taxon>
        <taxon>Lachninae</taxon>
        <taxon>Cinara</taxon>
    </lineage>
</organism>
<name>A0A5E4LYG5_9HEMI</name>
<accession>A0A5E4LYG5</accession>
<keyword evidence="2" id="KW-0732">Signal</keyword>